<sequence>MAFKLILDVSLFVDIETLENQLLLNNMLNLYVVLKLLILKAMLDNQTLRHPDPHLNILYSPILQYDPDYYLACLLELVIVYRRDIACSPDFGIHVDEEANTFISILFINSFVSIDPSEISTKYAASDHRTLALLSYFYSTPAMLTNQENTKWCQFEKPLIHHSPWCLDWTKGLTKGGFIFLWRCSLESTFFEIVDESESSQEKGQPPRYFLCPDYPPPDPSEYTFLGLAIIRSIDPVAYIFHILTPLSY</sequence>
<comment type="caution">
    <text evidence="1">The sequence shown here is derived from an EMBL/GenBank/DDBJ whole genome shotgun (WGS) entry which is preliminary data.</text>
</comment>
<feature type="non-terminal residue" evidence="1">
    <location>
        <position position="249"/>
    </location>
</feature>
<protein>
    <submittedName>
        <fullName evidence="1">696_t:CDS:1</fullName>
    </submittedName>
</protein>
<accession>A0ACA9P245</accession>
<keyword evidence="2" id="KW-1185">Reference proteome</keyword>
<name>A0ACA9P245_9GLOM</name>
<dbReference type="Proteomes" id="UP000789366">
    <property type="component" value="Unassembled WGS sequence"/>
</dbReference>
<evidence type="ECO:0000313" key="1">
    <source>
        <dbReference type="EMBL" id="CAG8687123.1"/>
    </source>
</evidence>
<proteinExistence type="predicted"/>
<reference evidence="1" key="1">
    <citation type="submission" date="2021-06" db="EMBL/GenBank/DDBJ databases">
        <authorList>
            <person name="Kallberg Y."/>
            <person name="Tangrot J."/>
            <person name="Rosling A."/>
        </authorList>
    </citation>
    <scope>NUCLEOTIDE SEQUENCE</scope>
    <source>
        <strain evidence="1">28 12/20/2015</strain>
    </source>
</reference>
<evidence type="ECO:0000313" key="2">
    <source>
        <dbReference type="Proteomes" id="UP000789366"/>
    </source>
</evidence>
<gene>
    <name evidence="1" type="ORF">SPELUC_LOCUS10549</name>
</gene>
<dbReference type="EMBL" id="CAJVPW010019931">
    <property type="protein sequence ID" value="CAG8687123.1"/>
    <property type="molecule type" value="Genomic_DNA"/>
</dbReference>
<organism evidence="1 2">
    <name type="scientific">Cetraspora pellucida</name>
    <dbReference type="NCBI Taxonomy" id="1433469"/>
    <lineage>
        <taxon>Eukaryota</taxon>
        <taxon>Fungi</taxon>
        <taxon>Fungi incertae sedis</taxon>
        <taxon>Mucoromycota</taxon>
        <taxon>Glomeromycotina</taxon>
        <taxon>Glomeromycetes</taxon>
        <taxon>Diversisporales</taxon>
        <taxon>Gigasporaceae</taxon>
        <taxon>Cetraspora</taxon>
    </lineage>
</organism>